<gene>
    <name evidence="1" type="ORF">PHISCL_06495</name>
</gene>
<sequence length="119" mass="13146">MDRHSDSSRNLLDMEFFKNLLQMTTNRGLGRSTTVPRVPLVDPQSVYVSNQGTKYRQEISSSGALGKEFAPVGPPHGEVFELHSEGDDLVLGKVLGVWASKGKLIHHIARERGNYAELA</sequence>
<reference evidence="2" key="1">
    <citation type="submission" date="2017-02" db="EMBL/GenBank/DDBJ databases">
        <authorList>
            <person name="Tafer H."/>
            <person name="Lopandic K."/>
        </authorList>
    </citation>
    <scope>NUCLEOTIDE SEQUENCE [LARGE SCALE GENOMIC DNA]</scope>
    <source>
        <strain evidence="2">CBS 366.77</strain>
    </source>
</reference>
<keyword evidence="2" id="KW-1185">Reference proteome</keyword>
<dbReference type="EMBL" id="MVGC01000247">
    <property type="protein sequence ID" value="RJE21172.1"/>
    <property type="molecule type" value="Genomic_DNA"/>
</dbReference>
<organism evidence="1 2">
    <name type="scientific">Aspergillus sclerotialis</name>
    <dbReference type="NCBI Taxonomy" id="2070753"/>
    <lineage>
        <taxon>Eukaryota</taxon>
        <taxon>Fungi</taxon>
        <taxon>Dikarya</taxon>
        <taxon>Ascomycota</taxon>
        <taxon>Pezizomycotina</taxon>
        <taxon>Eurotiomycetes</taxon>
        <taxon>Eurotiomycetidae</taxon>
        <taxon>Eurotiales</taxon>
        <taxon>Aspergillaceae</taxon>
        <taxon>Aspergillus</taxon>
        <taxon>Aspergillus subgen. Polypaecilum</taxon>
    </lineage>
</organism>
<dbReference type="AlphaFoldDB" id="A0A3A2ZDF3"/>
<evidence type="ECO:0000313" key="1">
    <source>
        <dbReference type="EMBL" id="RJE21172.1"/>
    </source>
</evidence>
<dbReference type="Proteomes" id="UP000266188">
    <property type="component" value="Unassembled WGS sequence"/>
</dbReference>
<evidence type="ECO:0000313" key="2">
    <source>
        <dbReference type="Proteomes" id="UP000266188"/>
    </source>
</evidence>
<accession>A0A3A2ZDF3</accession>
<protein>
    <submittedName>
        <fullName evidence="1">Uncharacterized protein</fullName>
    </submittedName>
</protein>
<name>A0A3A2ZDF3_9EURO</name>
<proteinExistence type="predicted"/>
<comment type="caution">
    <text evidence="1">The sequence shown here is derived from an EMBL/GenBank/DDBJ whole genome shotgun (WGS) entry which is preliminary data.</text>
</comment>